<dbReference type="GO" id="GO:0007188">
    <property type="term" value="P:adenylate cyclase-modulating G protein-coupled receptor signaling pathway"/>
    <property type="evidence" value="ECO:0007669"/>
    <property type="project" value="TreeGrafter"/>
</dbReference>
<keyword evidence="2 6" id="KW-0812">Transmembrane</keyword>
<dbReference type="InterPro" id="IPR017983">
    <property type="entry name" value="GPCR_2_secretin-like_CS"/>
</dbReference>
<dbReference type="GO" id="GO:0007166">
    <property type="term" value="P:cell surface receptor signaling pathway"/>
    <property type="evidence" value="ECO:0007669"/>
    <property type="project" value="InterPro"/>
</dbReference>
<feature type="transmembrane region" description="Helical" evidence="6">
    <location>
        <begin position="35"/>
        <end position="51"/>
    </location>
</feature>
<dbReference type="GO" id="GO:0017046">
    <property type="term" value="F:peptide hormone binding"/>
    <property type="evidence" value="ECO:0007669"/>
    <property type="project" value="TreeGrafter"/>
</dbReference>
<dbReference type="InterPro" id="IPR000832">
    <property type="entry name" value="GPCR_2_secretin-like"/>
</dbReference>
<dbReference type="PANTHER" id="PTHR45620">
    <property type="entry name" value="PDF RECEPTOR-LIKE PROTEIN-RELATED"/>
    <property type="match status" value="1"/>
</dbReference>
<feature type="region of interest" description="Disordered" evidence="5">
    <location>
        <begin position="352"/>
        <end position="378"/>
    </location>
</feature>
<dbReference type="SUPFAM" id="SSF81321">
    <property type="entry name" value="Family A G protein-coupled receptor-like"/>
    <property type="match status" value="1"/>
</dbReference>
<feature type="transmembrane region" description="Helical" evidence="6">
    <location>
        <begin position="126"/>
        <end position="145"/>
    </location>
</feature>
<keyword evidence="3 6" id="KW-1133">Transmembrane helix</keyword>
<reference evidence="8" key="1">
    <citation type="submission" date="2019-08" db="EMBL/GenBank/DDBJ databases">
        <title>The improved chromosome-level genome for the pearl oyster Pinctada fucata martensii using PacBio sequencing and Hi-C.</title>
        <authorList>
            <person name="Zheng Z."/>
        </authorList>
    </citation>
    <scope>NUCLEOTIDE SEQUENCE</scope>
    <source>
        <strain evidence="8">ZZ-2019</strain>
        <tissue evidence="8">Adductor muscle</tissue>
    </source>
</reference>
<dbReference type="CDD" id="cd15272">
    <property type="entry name" value="7tmB1_PTH-R_related"/>
    <property type="match status" value="1"/>
</dbReference>
<protein>
    <recommendedName>
        <fullName evidence="7">G-protein coupled receptors family 2 profile 2 domain-containing protein</fullName>
    </recommendedName>
</protein>
<dbReference type="PROSITE" id="PS50261">
    <property type="entry name" value="G_PROTEIN_RECEP_F2_4"/>
    <property type="match status" value="1"/>
</dbReference>
<feature type="domain" description="G-protein coupled receptors family 2 profile 2" evidence="7">
    <location>
        <begin position="1"/>
        <end position="263"/>
    </location>
</feature>
<proteinExistence type="predicted"/>
<feature type="transmembrane region" description="Helical" evidence="6">
    <location>
        <begin position="165"/>
        <end position="190"/>
    </location>
</feature>
<dbReference type="GO" id="GO:0008528">
    <property type="term" value="F:G protein-coupled peptide receptor activity"/>
    <property type="evidence" value="ECO:0007669"/>
    <property type="project" value="TreeGrafter"/>
</dbReference>
<dbReference type="EMBL" id="VSWD01000009">
    <property type="protein sequence ID" value="KAK3093864.1"/>
    <property type="molecule type" value="Genomic_DNA"/>
</dbReference>
<dbReference type="InterPro" id="IPR050332">
    <property type="entry name" value="GPCR_2"/>
</dbReference>
<accession>A0AA89BSF5</accession>
<dbReference type="AlphaFoldDB" id="A0AA89BSF5"/>
<keyword evidence="9" id="KW-1185">Reference proteome</keyword>
<feature type="transmembrane region" description="Helical" evidence="6">
    <location>
        <begin position="211"/>
        <end position="229"/>
    </location>
</feature>
<name>A0AA89BSF5_PINIB</name>
<feature type="transmembrane region" description="Helical" evidence="6">
    <location>
        <begin position="99"/>
        <end position="119"/>
    </location>
</feature>
<evidence type="ECO:0000256" key="6">
    <source>
        <dbReference type="SAM" id="Phobius"/>
    </source>
</evidence>
<dbReference type="Gene3D" id="1.20.1070.10">
    <property type="entry name" value="Rhodopsin 7-helix transmembrane proteins"/>
    <property type="match status" value="1"/>
</dbReference>
<evidence type="ECO:0000313" key="9">
    <source>
        <dbReference type="Proteomes" id="UP001186944"/>
    </source>
</evidence>
<dbReference type="Pfam" id="PF00002">
    <property type="entry name" value="7tm_2"/>
    <property type="match status" value="1"/>
</dbReference>
<evidence type="ECO:0000259" key="7">
    <source>
        <dbReference type="PROSITE" id="PS50261"/>
    </source>
</evidence>
<comment type="subcellular location">
    <subcellularLocation>
        <location evidence="1">Membrane</location>
        <topology evidence="1">Multi-pass membrane protein</topology>
    </subcellularLocation>
</comment>
<dbReference type="GO" id="GO:0005886">
    <property type="term" value="C:plasma membrane"/>
    <property type="evidence" value="ECO:0007669"/>
    <property type="project" value="TreeGrafter"/>
</dbReference>
<organism evidence="8 9">
    <name type="scientific">Pinctada imbricata</name>
    <name type="common">Atlantic pearl-oyster</name>
    <name type="synonym">Pinctada martensii</name>
    <dbReference type="NCBI Taxonomy" id="66713"/>
    <lineage>
        <taxon>Eukaryota</taxon>
        <taxon>Metazoa</taxon>
        <taxon>Spiralia</taxon>
        <taxon>Lophotrochozoa</taxon>
        <taxon>Mollusca</taxon>
        <taxon>Bivalvia</taxon>
        <taxon>Autobranchia</taxon>
        <taxon>Pteriomorphia</taxon>
        <taxon>Pterioida</taxon>
        <taxon>Pterioidea</taxon>
        <taxon>Pteriidae</taxon>
        <taxon>Pinctada</taxon>
    </lineage>
</organism>
<evidence type="ECO:0000256" key="4">
    <source>
        <dbReference type="ARBA" id="ARBA00023136"/>
    </source>
</evidence>
<evidence type="ECO:0000256" key="2">
    <source>
        <dbReference type="ARBA" id="ARBA00022692"/>
    </source>
</evidence>
<feature type="transmembrane region" description="Helical" evidence="6">
    <location>
        <begin position="6"/>
        <end position="23"/>
    </location>
</feature>
<evidence type="ECO:0000313" key="8">
    <source>
        <dbReference type="EMBL" id="KAK3093864.1"/>
    </source>
</evidence>
<sequence>MFNIGYGVSLVSLVLATFIMLFFRRLRCQRTTIHVNLFTSFILRATMSFLKENLLVEGVGFPADVIRTDTGGVKFIEEGSHWECKLFFCLFYYFLGANYMWIFVEGLYLHMLVTVAVFSEKSGIKWLVIFGWTSSIAFVVPWAIVRATLENVYCWNTHPTPGYFWIMRGQIVASVVLNFAIFINIIRVLFTKLNAFNARETKKFRKLAKSTLVLIPLFGVHYVVFIGLPDNVSDTALLVKLYFEMGFNSFQGFFVSLIFCFFNGEVQAEIRKKWMRFRLSRGKGLNGRSTRDTMTSFVSRGRGGSLVSNSNSADSKDHVHSNGDCVREVSCDQPLVDEQNYILQKYKSCTKNGHSKNNNRGESQPMVSFDLRNTTEGL</sequence>
<dbReference type="PROSITE" id="PS00650">
    <property type="entry name" value="G_PROTEIN_RECEP_F2_2"/>
    <property type="match status" value="1"/>
</dbReference>
<gene>
    <name evidence="8" type="ORF">FSP39_021220</name>
</gene>
<comment type="caution">
    <text evidence="8">The sequence shown here is derived from an EMBL/GenBank/DDBJ whole genome shotgun (WGS) entry which is preliminary data.</text>
</comment>
<dbReference type="Proteomes" id="UP001186944">
    <property type="component" value="Unassembled WGS sequence"/>
</dbReference>
<evidence type="ECO:0000256" key="1">
    <source>
        <dbReference type="ARBA" id="ARBA00004141"/>
    </source>
</evidence>
<keyword evidence="4 6" id="KW-0472">Membrane</keyword>
<dbReference type="PRINTS" id="PR00249">
    <property type="entry name" value="GPCRSECRETIN"/>
</dbReference>
<dbReference type="InterPro" id="IPR017981">
    <property type="entry name" value="GPCR_2-like_7TM"/>
</dbReference>
<evidence type="ECO:0000256" key="5">
    <source>
        <dbReference type="SAM" id="MobiDB-lite"/>
    </source>
</evidence>
<dbReference type="PANTHER" id="PTHR45620:SF1">
    <property type="entry name" value="G-PROTEIN COUPLED RECEPTORS FAMILY 2 PROFILE 2 DOMAIN-CONTAINING PROTEIN"/>
    <property type="match status" value="1"/>
</dbReference>
<feature type="transmembrane region" description="Helical" evidence="6">
    <location>
        <begin position="249"/>
        <end position="268"/>
    </location>
</feature>
<evidence type="ECO:0000256" key="3">
    <source>
        <dbReference type="ARBA" id="ARBA00022989"/>
    </source>
</evidence>